<dbReference type="PANTHER" id="PTHR33202">
    <property type="entry name" value="ZINC UPTAKE REGULATION PROTEIN"/>
    <property type="match status" value="1"/>
</dbReference>
<evidence type="ECO:0000256" key="2">
    <source>
        <dbReference type="ARBA" id="ARBA00022491"/>
    </source>
</evidence>
<evidence type="ECO:0000256" key="1">
    <source>
        <dbReference type="ARBA" id="ARBA00007957"/>
    </source>
</evidence>
<evidence type="ECO:0000313" key="10">
    <source>
        <dbReference type="Proteomes" id="UP000509458"/>
    </source>
</evidence>
<evidence type="ECO:0000256" key="4">
    <source>
        <dbReference type="ARBA" id="ARBA00023015"/>
    </source>
</evidence>
<evidence type="ECO:0000256" key="8">
    <source>
        <dbReference type="PIRSR" id="PIRSR602481-2"/>
    </source>
</evidence>
<gene>
    <name evidence="9" type="ORF">ALFOR1_30653</name>
</gene>
<feature type="binding site" evidence="8">
    <location>
        <position position="96"/>
    </location>
    <ligand>
        <name>Fe cation</name>
        <dbReference type="ChEBI" id="CHEBI:24875"/>
    </ligand>
</feature>
<accession>A0A6T9XYF6</accession>
<dbReference type="RefSeq" id="WP_179983213.1">
    <property type="nucleotide sequence ID" value="NZ_LR812090.1"/>
</dbReference>
<dbReference type="InterPro" id="IPR036390">
    <property type="entry name" value="WH_DNA-bd_sf"/>
</dbReference>
<feature type="binding site" evidence="7">
    <location>
        <position position="146"/>
    </location>
    <ligand>
        <name>Zn(2+)</name>
        <dbReference type="ChEBI" id="CHEBI:29105"/>
    </ligand>
</feature>
<name>A0A6T9XYF6_ALTMA</name>
<dbReference type="Proteomes" id="UP000509458">
    <property type="component" value="Chromosome"/>
</dbReference>
<comment type="cofactor">
    <cofactor evidence="7">
        <name>Zn(2+)</name>
        <dbReference type="ChEBI" id="CHEBI:29105"/>
    </cofactor>
    <text evidence="7">Binds 1 zinc ion per subunit.</text>
</comment>
<comment type="similarity">
    <text evidence="1">Belongs to the Fur family.</text>
</comment>
<dbReference type="SUPFAM" id="SSF46785">
    <property type="entry name" value="Winged helix' DNA-binding domain"/>
    <property type="match status" value="1"/>
</dbReference>
<dbReference type="Gene3D" id="3.30.1490.190">
    <property type="match status" value="1"/>
</dbReference>
<dbReference type="Pfam" id="PF01475">
    <property type="entry name" value="FUR"/>
    <property type="match status" value="1"/>
</dbReference>
<keyword evidence="2" id="KW-0678">Repressor</keyword>
<keyword evidence="7" id="KW-0479">Metal-binding</keyword>
<dbReference type="InterPro" id="IPR043135">
    <property type="entry name" value="Fur_C"/>
</dbReference>
<dbReference type="InterPro" id="IPR036388">
    <property type="entry name" value="WH-like_DNA-bd_sf"/>
</dbReference>
<dbReference type="EMBL" id="LR812090">
    <property type="protein sequence ID" value="CAB9493726.1"/>
    <property type="molecule type" value="Genomic_DNA"/>
</dbReference>
<evidence type="ECO:0000256" key="3">
    <source>
        <dbReference type="ARBA" id="ARBA00022833"/>
    </source>
</evidence>
<evidence type="ECO:0000256" key="7">
    <source>
        <dbReference type="PIRSR" id="PIRSR602481-1"/>
    </source>
</evidence>
<keyword evidence="6" id="KW-0804">Transcription</keyword>
<dbReference type="GO" id="GO:0045892">
    <property type="term" value="P:negative regulation of DNA-templated transcription"/>
    <property type="evidence" value="ECO:0007669"/>
    <property type="project" value="TreeGrafter"/>
</dbReference>
<keyword evidence="3 7" id="KW-0862">Zinc</keyword>
<comment type="cofactor">
    <cofactor evidence="8">
        <name>Mn(2+)</name>
        <dbReference type="ChEBI" id="CHEBI:29035"/>
    </cofactor>
    <cofactor evidence="8">
        <name>Fe(2+)</name>
        <dbReference type="ChEBI" id="CHEBI:29033"/>
    </cofactor>
    <text evidence="8">Binds 1 Mn(2+) or Fe(2+) ion per subunit.</text>
</comment>
<dbReference type="GO" id="GO:0003700">
    <property type="term" value="F:DNA-binding transcription factor activity"/>
    <property type="evidence" value="ECO:0007669"/>
    <property type="project" value="InterPro"/>
</dbReference>
<dbReference type="Gene3D" id="1.10.10.10">
    <property type="entry name" value="Winged helix-like DNA-binding domain superfamily/Winged helix DNA-binding domain"/>
    <property type="match status" value="1"/>
</dbReference>
<reference evidence="9 10" key="1">
    <citation type="submission" date="2020-06" db="EMBL/GenBank/DDBJ databases">
        <authorList>
            <person name="Duchaud E."/>
        </authorList>
    </citation>
    <scope>NUCLEOTIDE SEQUENCE [LARGE SCALE GENOMIC DNA]</scope>
    <source>
        <strain evidence="9">Alteromonas fortis</strain>
    </source>
</reference>
<keyword evidence="5" id="KW-0238">DNA-binding</keyword>
<dbReference type="InterPro" id="IPR002481">
    <property type="entry name" value="FUR"/>
</dbReference>
<protein>
    <submittedName>
        <fullName evidence="9">Fe2+/Zn2+ uptake regulation protein</fullName>
    </submittedName>
</protein>
<evidence type="ECO:0000313" key="9">
    <source>
        <dbReference type="EMBL" id="CAB9493726.1"/>
    </source>
</evidence>
<evidence type="ECO:0000256" key="6">
    <source>
        <dbReference type="ARBA" id="ARBA00023163"/>
    </source>
</evidence>
<dbReference type="GO" id="GO:0005829">
    <property type="term" value="C:cytosol"/>
    <property type="evidence" value="ECO:0007669"/>
    <property type="project" value="TreeGrafter"/>
</dbReference>
<keyword evidence="8" id="KW-0408">Iron</keyword>
<feature type="binding site" evidence="7">
    <location>
        <position position="105"/>
    </location>
    <ligand>
        <name>Zn(2+)</name>
        <dbReference type="ChEBI" id="CHEBI:29105"/>
    </ligand>
</feature>
<evidence type="ECO:0000256" key="5">
    <source>
        <dbReference type="ARBA" id="ARBA00023125"/>
    </source>
</evidence>
<dbReference type="GO" id="GO:1900376">
    <property type="term" value="P:regulation of secondary metabolite biosynthetic process"/>
    <property type="evidence" value="ECO:0007669"/>
    <property type="project" value="TreeGrafter"/>
</dbReference>
<feature type="binding site" evidence="7">
    <location>
        <position position="149"/>
    </location>
    <ligand>
        <name>Zn(2+)</name>
        <dbReference type="ChEBI" id="CHEBI:29105"/>
    </ligand>
</feature>
<dbReference type="GO" id="GO:0008270">
    <property type="term" value="F:zinc ion binding"/>
    <property type="evidence" value="ECO:0007669"/>
    <property type="project" value="TreeGrafter"/>
</dbReference>
<dbReference type="AlphaFoldDB" id="A0A6T9XYF6"/>
<proteinExistence type="inferred from homology"/>
<dbReference type="GO" id="GO:0000976">
    <property type="term" value="F:transcription cis-regulatory region binding"/>
    <property type="evidence" value="ECO:0007669"/>
    <property type="project" value="TreeGrafter"/>
</dbReference>
<organism evidence="9 10">
    <name type="scientific">Alteromonas macleodii</name>
    <name type="common">Pseudoalteromonas macleodii</name>
    <dbReference type="NCBI Taxonomy" id="28108"/>
    <lineage>
        <taxon>Bacteria</taxon>
        <taxon>Pseudomonadati</taxon>
        <taxon>Pseudomonadota</taxon>
        <taxon>Gammaproteobacteria</taxon>
        <taxon>Alteromonadales</taxon>
        <taxon>Alteromonadaceae</taxon>
        <taxon>Alteromonas/Salinimonas group</taxon>
        <taxon>Alteromonas</taxon>
    </lineage>
</organism>
<sequence length="150" mass="17075">MDQRFQNLLAIAQDKCEGDGLRLTQKRKQVLNILIEASSPLSAYEIKDLYAKRHDENIKPMTIYRALEFLSEANLVHKLNLNNKYIGCARAKCCEHHGYSQFLICVRCGAVEESIVDPVVYEHLVQQAQALQCEIITPHLEVACICARCQ</sequence>
<dbReference type="PANTHER" id="PTHR33202:SF6">
    <property type="entry name" value="ZINC UPTAKE REGULATION PROTEIN"/>
    <property type="match status" value="1"/>
</dbReference>
<feature type="binding site" evidence="7">
    <location>
        <position position="108"/>
    </location>
    <ligand>
        <name>Zn(2+)</name>
        <dbReference type="ChEBI" id="CHEBI:29105"/>
    </ligand>
</feature>
<keyword evidence="4" id="KW-0805">Transcription regulation</keyword>